<evidence type="ECO:0000313" key="2">
    <source>
        <dbReference type="Proteomes" id="UP000215377"/>
    </source>
</evidence>
<dbReference type="InterPro" id="IPR011200">
    <property type="entry name" value="UCP012608"/>
</dbReference>
<dbReference type="OrthoDB" id="7666987at2"/>
<accession>A0A225NEL5</accession>
<dbReference type="AlphaFoldDB" id="A0A225NEL5"/>
<organism evidence="1 2">
    <name type="scientific">Marinibacterium profundimaris</name>
    <dbReference type="NCBI Taxonomy" id="1679460"/>
    <lineage>
        <taxon>Bacteria</taxon>
        <taxon>Pseudomonadati</taxon>
        <taxon>Pseudomonadota</taxon>
        <taxon>Alphaproteobacteria</taxon>
        <taxon>Rhodobacterales</taxon>
        <taxon>Paracoccaceae</taxon>
        <taxon>Marinibacterium</taxon>
    </lineage>
</organism>
<dbReference type="PIRSF" id="PIRSF012608">
    <property type="entry name" value="UCP012608"/>
    <property type="match status" value="1"/>
</dbReference>
<gene>
    <name evidence="1" type="ORF">ATO3_19870</name>
</gene>
<reference evidence="1 2" key="1">
    <citation type="submission" date="2013-04" db="EMBL/GenBank/DDBJ databases">
        <title>Oceanicola sp. 22II1-22F33 Genome Sequencing.</title>
        <authorList>
            <person name="Lai Q."/>
            <person name="Li G."/>
            <person name="Shao Z."/>
        </authorList>
    </citation>
    <scope>NUCLEOTIDE SEQUENCE [LARGE SCALE GENOMIC DNA]</scope>
    <source>
        <strain evidence="1 2">22II1-22F33</strain>
    </source>
</reference>
<proteinExistence type="predicted"/>
<dbReference type="EMBL" id="AQQR01000011">
    <property type="protein sequence ID" value="OWU70525.1"/>
    <property type="molecule type" value="Genomic_DNA"/>
</dbReference>
<keyword evidence="2" id="KW-1185">Reference proteome</keyword>
<evidence type="ECO:0008006" key="3">
    <source>
        <dbReference type="Google" id="ProtNLM"/>
    </source>
</evidence>
<sequence length="341" mass="37433">MRFPDALRDQARSCRALGSPFMDRLLTGLADHMPPGTPLRDRIEGWPAPLGSSHASLPLRLASGLHHLVLTGSDGALADVYPPNAVDDATLIRTVLDALDRHESFLMSWIDRPPQTNEVRRSTGLIPAAHVLAARFGLPFVLSELGASGGLNLMFDRYALRAGGIQLGAEDPVLTLTPDWTGPVPDPVAFRIADRRGVDLTPLNLLDPAEVTRLMSYLWPDQAERRRLTLRAIETIELSIERGDAIDWLHTRLSAQRKGHVHVIFHTVAWQYFPADLQARGEALIAEAGAQATDEAPLARIAMEADDAGRGAGLTLQFWPGGQTEQLARIDFHGRWIDWTG</sequence>
<comment type="caution">
    <text evidence="1">The sequence shown here is derived from an EMBL/GenBank/DDBJ whole genome shotgun (WGS) entry which is preliminary data.</text>
</comment>
<protein>
    <recommendedName>
        <fullName evidence="3">DUF2332 domain-containing protein</fullName>
    </recommendedName>
</protein>
<dbReference type="Pfam" id="PF10094">
    <property type="entry name" value="DUF2332"/>
    <property type="match status" value="1"/>
</dbReference>
<dbReference type="Proteomes" id="UP000215377">
    <property type="component" value="Unassembled WGS sequence"/>
</dbReference>
<evidence type="ECO:0000313" key="1">
    <source>
        <dbReference type="EMBL" id="OWU70525.1"/>
    </source>
</evidence>
<dbReference type="RefSeq" id="WP_088651662.1">
    <property type="nucleotide sequence ID" value="NZ_AQQR01000011.1"/>
</dbReference>
<name>A0A225NEL5_9RHOB</name>